<accession>A0A0F9DNM7</accession>
<gene>
    <name evidence="1" type="ORF">LCGC14_2176390</name>
</gene>
<name>A0A0F9DNM7_9ZZZZ</name>
<proteinExistence type="predicted"/>
<dbReference type="AlphaFoldDB" id="A0A0F9DNM7"/>
<protein>
    <submittedName>
        <fullName evidence="1">Uncharacterized protein</fullName>
    </submittedName>
</protein>
<dbReference type="EMBL" id="LAZR01028215">
    <property type="protein sequence ID" value="KKL63309.1"/>
    <property type="molecule type" value="Genomic_DNA"/>
</dbReference>
<reference evidence="1" key="1">
    <citation type="journal article" date="2015" name="Nature">
        <title>Complex archaea that bridge the gap between prokaryotes and eukaryotes.</title>
        <authorList>
            <person name="Spang A."/>
            <person name="Saw J.H."/>
            <person name="Jorgensen S.L."/>
            <person name="Zaremba-Niedzwiedzka K."/>
            <person name="Martijn J."/>
            <person name="Lind A.E."/>
            <person name="van Eijk R."/>
            <person name="Schleper C."/>
            <person name="Guy L."/>
            <person name="Ettema T.J."/>
        </authorList>
    </citation>
    <scope>NUCLEOTIDE SEQUENCE</scope>
</reference>
<sequence length="216" mass="24662">MNEQITNNQLAALENELVAKDSKINELSNFAGNTVFSQAQDNNLIVWQLELDNILERIEHLLRGDIVKEDEEGNIIYTQPNDKGLIILNDYGVGLIMNIISFYLNRNTILSDYMPDRIYEILFDLGNELSDVIYINYEKMGMDSIQKKSRSEILVINILHTIESAYNRALKGGERDSLRSARVVTQTQPIGGVNQMMQMQRPKARGGILNPMNWNL</sequence>
<organism evidence="1">
    <name type="scientific">marine sediment metagenome</name>
    <dbReference type="NCBI Taxonomy" id="412755"/>
    <lineage>
        <taxon>unclassified sequences</taxon>
        <taxon>metagenomes</taxon>
        <taxon>ecological metagenomes</taxon>
    </lineage>
</organism>
<evidence type="ECO:0000313" key="1">
    <source>
        <dbReference type="EMBL" id="KKL63309.1"/>
    </source>
</evidence>
<comment type="caution">
    <text evidence="1">The sequence shown here is derived from an EMBL/GenBank/DDBJ whole genome shotgun (WGS) entry which is preliminary data.</text>
</comment>